<name>Q4RGR0_TETNG</name>
<reference evidence="2" key="2">
    <citation type="submission" date="2004-02" db="EMBL/GenBank/DDBJ databases">
        <authorList>
            <consortium name="Genoscope"/>
            <consortium name="Whitehead Institute Centre for Genome Research"/>
        </authorList>
    </citation>
    <scope>NUCLEOTIDE SEQUENCE</scope>
</reference>
<accession>Q4RGR0</accession>
<dbReference type="GO" id="GO:0005886">
    <property type="term" value="C:plasma membrane"/>
    <property type="evidence" value="ECO:0007669"/>
    <property type="project" value="TreeGrafter"/>
</dbReference>
<dbReference type="PANTHER" id="PTHR46848">
    <property type="entry name" value="REGULATOR OF G-PROTEIN SIGNALING 3"/>
    <property type="match status" value="1"/>
</dbReference>
<evidence type="ECO:0000259" key="1">
    <source>
        <dbReference type="PROSITE" id="PS50004"/>
    </source>
</evidence>
<dbReference type="PANTHER" id="PTHR46848:SF1">
    <property type="entry name" value="REGULATOR OF G-PROTEIN SIGNALING 3"/>
    <property type="match status" value="1"/>
</dbReference>
<reference evidence="2" key="1">
    <citation type="journal article" date="2004" name="Nature">
        <title>Genome duplication in the teleost fish Tetraodon nigroviridis reveals the early vertebrate proto-karyotype.</title>
        <authorList>
            <person name="Jaillon O."/>
            <person name="Aury J.-M."/>
            <person name="Brunet F."/>
            <person name="Petit J.-L."/>
            <person name="Stange-Thomann N."/>
            <person name="Mauceli E."/>
            <person name="Bouneau L."/>
            <person name="Fischer C."/>
            <person name="Ozouf-Costaz C."/>
            <person name="Bernot A."/>
            <person name="Nicaud S."/>
            <person name="Jaffe D."/>
            <person name="Fisher S."/>
            <person name="Lutfalla G."/>
            <person name="Dossat C."/>
            <person name="Segurens B."/>
            <person name="Dasilva C."/>
            <person name="Salanoubat M."/>
            <person name="Levy M."/>
            <person name="Boudet N."/>
            <person name="Castellano S."/>
            <person name="Anthouard V."/>
            <person name="Jubin C."/>
            <person name="Castelli V."/>
            <person name="Katinka M."/>
            <person name="Vacherie B."/>
            <person name="Biemont C."/>
            <person name="Skalli Z."/>
            <person name="Cattolico L."/>
            <person name="Poulain J."/>
            <person name="De Berardinis V."/>
            <person name="Cruaud C."/>
            <person name="Duprat S."/>
            <person name="Brottier P."/>
            <person name="Coutanceau J.-P."/>
            <person name="Gouzy J."/>
            <person name="Parra G."/>
            <person name="Lardier G."/>
            <person name="Chapple C."/>
            <person name="McKernan K.J."/>
            <person name="McEwan P."/>
            <person name="Bosak S."/>
            <person name="Kellis M."/>
            <person name="Volff J.-N."/>
            <person name="Guigo R."/>
            <person name="Zody M.C."/>
            <person name="Mesirov J."/>
            <person name="Lindblad-Toh K."/>
            <person name="Birren B."/>
            <person name="Nusbaum C."/>
            <person name="Kahn D."/>
            <person name="Robinson-Rechavi M."/>
            <person name="Laudet V."/>
            <person name="Schachter V."/>
            <person name="Quetier F."/>
            <person name="Saurin W."/>
            <person name="Scarpelli C."/>
            <person name="Wincker P."/>
            <person name="Lander E.S."/>
            <person name="Weissenbach J."/>
            <person name="Roest Crollius H."/>
        </authorList>
    </citation>
    <scope>NUCLEOTIDE SEQUENCE [LARGE SCALE GENOMIC DNA]</scope>
</reference>
<organism evidence="2">
    <name type="scientific">Tetraodon nigroviridis</name>
    <name type="common">Spotted green pufferfish</name>
    <name type="synonym">Chelonodon nigroviridis</name>
    <dbReference type="NCBI Taxonomy" id="99883"/>
    <lineage>
        <taxon>Eukaryota</taxon>
        <taxon>Metazoa</taxon>
        <taxon>Chordata</taxon>
        <taxon>Craniata</taxon>
        <taxon>Vertebrata</taxon>
        <taxon>Euteleostomi</taxon>
        <taxon>Actinopterygii</taxon>
        <taxon>Neopterygii</taxon>
        <taxon>Teleostei</taxon>
        <taxon>Neoteleostei</taxon>
        <taxon>Acanthomorphata</taxon>
        <taxon>Eupercaria</taxon>
        <taxon>Tetraodontiformes</taxon>
        <taxon>Tetradontoidea</taxon>
        <taxon>Tetraodontidae</taxon>
        <taxon>Tetraodon</taxon>
    </lineage>
</organism>
<dbReference type="Pfam" id="PF00168">
    <property type="entry name" value="C2"/>
    <property type="match status" value="1"/>
</dbReference>
<sequence length="171" mass="19362">GQLKLSIIQQHGVLVVSVLEARGVLEKGQGSCNAYVKVGLFPGGDPRDRQKTRMVPDCHNPLFLQTFSFRVSEGDVHKRLLFTMWNSTSTSRCSLLLGCTSFSVCSLLDKEVRGWYYLLGEELGRKKHLKVPTRSYRSTGESYYSHETTRRFLKSKVSNSVKKKTVKKTIT</sequence>
<dbReference type="SMART" id="SM00239">
    <property type="entry name" value="C2"/>
    <property type="match status" value="1"/>
</dbReference>
<gene>
    <name evidence="2" type="ORF">GSTENG00034699001</name>
</gene>
<dbReference type="EMBL" id="CAAE01015093">
    <property type="protein sequence ID" value="CAG12422.1"/>
    <property type="molecule type" value="Genomic_DNA"/>
</dbReference>
<protein>
    <submittedName>
        <fullName evidence="2">(spotted green pufferfish) hypothetical protein</fullName>
    </submittedName>
</protein>
<dbReference type="Gene3D" id="2.60.40.150">
    <property type="entry name" value="C2 domain"/>
    <property type="match status" value="1"/>
</dbReference>
<dbReference type="CDD" id="cd08685">
    <property type="entry name" value="C2_RGS-like"/>
    <property type="match status" value="1"/>
</dbReference>
<dbReference type="OrthoDB" id="196547at2759"/>
<dbReference type="PROSITE" id="PS50004">
    <property type="entry name" value="C2"/>
    <property type="match status" value="1"/>
</dbReference>
<comment type="caution">
    <text evidence="2">The sequence shown here is derived from an EMBL/GenBank/DDBJ whole genome shotgun (WGS) entry which is preliminary data.</text>
</comment>
<dbReference type="InterPro" id="IPR000008">
    <property type="entry name" value="C2_dom"/>
</dbReference>
<dbReference type="AlphaFoldDB" id="Q4RGR0"/>
<proteinExistence type="predicted"/>
<feature type="domain" description="C2" evidence="1">
    <location>
        <begin position="1"/>
        <end position="116"/>
    </location>
</feature>
<dbReference type="GO" id="GO:0005634">
    <property type="term" value="C:nucleus"/>
    <property type="evidence" value="ECO:0007669"/>
    <property type="project" value="TreeGrafter"/>
</dbReference>
<dbReference type="KEGG" id="tng:GSTEN00034699G001"/>
<feature type="non-terminal residue" evidence="2">
    <location>
        <position position="171"/>
    </location>
</feature>
<evidence type="ECO:0000313" key="2">
    <source>
        <dbReference type="EMBL" id="CAG12422.1"/>
    </source>
</evidence>
<dbReference type="SUPFAM" id="SSF49562">
    <property type="entry name" value="C2 domain (Calcium/lipid-binding domain, CaLB)"/>
    <property type="match status" value="1"/>
</dbReference>
<dbReference type="InterPro" id="IPR035892">
    <property type="entry name" value="C2_domain_sf"/>
</dbReference>